<sequence length="641" mass="70511">MTRGMTSGSLCGLKPLLFGRKPSKFEIAKSFQSVKHQKMEMKGPKTDLSHGSAGNFILMVELRKKIFSFRDIIDLPPCNGSATINELVLVTMKDLHKLFPETIPRNHILETKGASIDKVLVYFCEVLTSIGDSWMINQDWMDRSTNHMNGNSELNSEQLVELALRTLNCLMKIPKEKFYVIDEDDQSKGSPRTSVSGKFLTGSYSDLSNTSCCDSPVTPTSVLPDFIESRHSGEFVRFSSSPLLRSLRDQAIGKLNPIDVKRFSFHMLPNAGFHNFSYSDQRNHVDDEILRDMVEKITSLNQKRRLDDEVMIETEESTDSRANKPVTSEDVRHQHNGMHEIETTKTTLVTTEARAIVAPLSPSEAPVLSSTMEEVALQPRSTPTPPPTPSMSNIFMAPRIPSHSPLVPLQPSHKLQQNGAAACLTSPPPMASESRVAASTPPPPPPPSPSSEKATAAVLPPPPPPPPGAAKAVPPPPPTRMISSNGSMPLPPPPPGAARSLRPNKTQTKLKRSSQMGNLYRVLKGKVEGGNPNVKSSTGRKTAANISSGEKQGMADALAEITKRSAYFQQIEEDVQKHAKSIIELKTSINNFQTKNMEELIKFHSQAESVLEQLTDETQVKYPPKPKTTDCKAKDYESPKS</sequence>
<name>A0AAV8T540_9ROSI</name>
<dbReference type="AlphaFoldDB" id="A0AAV8T540"/>
<reference evidence="3 4" key="1">
    <citation type="submission" date="2021-09" db="EMBL/GenBank/DDBJ databases">
        <title>Genomic insights and catalytic innovation underlie evolution of tropane alkaloids biosynthesis.</title>
        <authorList>
            <person name="Wang Y.-J."/>
            <person name="Tian T."/>
            <person name="Huang J.-P."/>
            <person name="Huang S.-X."/>
        </authorList>
    </citation>
    <scope>NUCLEOTIDE SEQUENCE [LARGE SCALE GENOMIC DNA]</scope>
    <source>
        <strain evidence="3">KIB-2018</strain>
        <tissue evidence="3">Leaf</tissue>
    </source>
</reference>
<keyword evidence="4" id="KW-1185">Reference proteome</keyword>
<dbReference type="EMBL" id="JAIWQS010000006">
    <property type="protein sequence ID" value="KAJ8761653.1"/>
    <property type="molecule type" value="Genomic_DNA"/>
</dbReference>
<dbReference type="InterPro" id="IPR040265">
    <property type="entry name" value="CHUP1/IPGA1-like"/>
</dbReference>
<feature type="region of interest" description="Disordered" evidence="2">
    <location>
        <begin position="415"/>
        <end position="552"/>
    </location>
</feature>
<dbReference type="Proteomes" id="UP001159364">
    <property type="component" value="Linkage Group LG06"/>
</dbReference>
<evidence type="ECO:0000313" key="4">
    <source>
        <dbReference type="Proteomes" id="UP001159364"/>
    </source>
</evidence>
<protein>
    <submittedName>
        <fullName evidence="3">Uncharacterized protein</fullName>
    </submittedName>
</protein>
<accession>A0AAV8T540</accession>
<organism evidence="3 4">
    <name type="scientific">Erythroxylum novogranatense</name>
    <dbReference type="NCBI Taxonomy" id="1862640"/>
    <lineage>
        <taxon>Eukaryota</taxon>
        <taxon>Viridiplantae</taxon>
        <taxon>Streptophyta</taxon>
        <taxon>Embryophyta</taxon>
        <taxon>Tracheophyta</taxon>
        <taxon>Spermatophyta</taxon>
        <taxon>Magnoliopsida</taxon>
        <taxon>eudicotyledons</taxon>
        <taxon>Gunneridae</taxon>
        <taxon>Pentapetalae</taxon>
        <taxon>rosids</taxon>
        <taxon>fabids</taxon>
        <taxon>Malpighiales</taxon>
        <taxon>Erythroxylaceae</taxon>
        <taxon>Erythroxylum</taxon>
    </lineage>
</organism>
<dbReference type="PANTHER" id="PTHR31342:SF16">
    <property type="entry name" value="TALIN_MIDDLE DOMAIN-CONTAINING PROTEIN"/>
    <property type="match status" value="1"/>
</dbReference>
<proteinExistence type="predicted"/>
<feature type="region of interest" description="Disordered" evidence="2">
    <location>
        <begin position="614"/>
        <end position="641"/>
    </location>
</feature>
<evidence type="ECO:0000256" key="2">
    <source>
        <dbReference type="SAM" id="MobiDB-lite"/>
    </source>
</evidence>
<evidence type="ECO:0000313" key="3">
    <source>
        <dbReference type="EMBL" id="KAJ8761653.1"/>
    </source>
</evidence>
<comment type="caution">
    <text evidence="3">The sequence shown here is derived from an EMBL/GenBank/DDBJ whole genome shotgun (WGS) entry which is preliminary data.</text>
</comment>
<keyword evidence="1" id="KW-0175">Coiled coil</keyword>
<feature type="compositionally biased region" description="Pro residues" evidence="2">
    <location>
        <begin position="440"/>
        <end position="449"/>
    </location>
</feature>
<dbReference type="PANTHER" id="PTHR31342">
    <property type="entry name" value="PROTEIN CHUP1, CHLOROPLASTIC"/>
    <property type="match status" value="1"/>
</dbReference>
<gene>
    <name evidence="3" type="ORF">K2173_004429</name>
</gene>
<feature type="compositionally biased region" description="Polar residues" evidence="2">
    <location>
        <begin position="533"/>
        <end position="550"/>
    </location>
</feature>
<feature type="compositionally biased region" description="Pro residues" evidence="2">
    <location>
        <begin position="459"/>
        <end position="479"/>
    </location>
</feature>
<evidence type="ECO:0000256" key="1">
    <source>
        <dbReference type="ARBA" id="ARBA00023054"/>
    </source>
</evidence>
<feature type="compositionally biased region" description="Basic and acidic residues" evidence="2">
    <location>
        <begin position="627"/>
        <end position="641"/>
    </location>
</feature>